<comment type="subcellular location">
    <subcellularLocation>
        <location evidence="1">Secreted</location>
    </subcellularLocation>
</comment>
<dbReference type="KEGG" id="hoh:Hoch_3625"/>
<feature type="region of interest" description="Disordered" evidence="5">
    <location>
        <begin position="1"/>
        <end position="76"/>
    </location>
</feature>
<dbReference type="InterPro" id="IPR059100">
    <property type="entry name" value="TSP3_bac"/>
</dbReference>
<accession>D0LX85</accession>
<evidence type="ECO:0000313" key="7">
    <source>
        <dbReference type="Proteomes" id="UP000001880"/>
    </source>
</evidence>
<keyword evidence="4" id="KW-0106">Calcium</keyword>
<dbReference type="AlphaFoldDB" id="D0LX85"/>
<feature type="compositionally biased region" description="Acidic residues" evidence="5">
    <location>
        <begin position="47"/>
        <end position="57"/>
    </location>
</feature>
<keyword evidence="2" id="KW-0964">Secreted</keyword>
<feature type="compositionally biased region" description="Acidic residues" evidence="5">
    <location>
        <begin position="1"/>
        <end position="14"/>
    </location>
</feature>
<dbReference type="STRING" id="502025.Hoch_3625"/>
<dbReference type="Proteomes" id="UP000001880">
    <property type="component" value="Chromosome"/>
</dbReference>
<dbReference type="EMBL" id="CP001804">
    <property type="protein sequence ID" value="ACY16127.1"/>
    <property type="molecule type" value="Genomic_DNA"/>
</dbReference>
<name>D0LX85_HALO1</name>
<dbReference type="RefSeq" id="WP_012828726.1">
    <property type="nucleotide sequence ID" value="NC_013440.1"/>
</dbReference>
<dbReference type="HOGENOM" id="CLU_619313_0_0_7"/>
<evidence type="ECO:0000313" key="6">
    <source>
        <dbReference type="EMBL" id="ACY16127.1"/>
    </source>
</evidence>
<protein>
    <submittedName>
        <fullName evidence="6">Uncharacterized protein</fullName>
    </submittedName>
</protein>
<evidence type="ECO:0000256" key="2">
    <source>
        <dbReference type="ARBA" id="ARBA00022525"/>
    </source>
</evidence>
<evidence type="ECO:0000256" key="3">
    <source>
        <dbReference type="ARBA" id="ARBA00022729"/>
    </source>
</evidence>
<evidence type="ECO:0000256" key="5">
    <source>
        <dbReference type="SAM" id="MobiDB-lite"/>
    </source>
</evidence>
<gene>
    <name evidence="6" type="ordered locus">Hoch_3625</name>
</gene>
<sequence length="442" mass="47464">MDSDGDGISDEDEIANGTDPNNPDSDGDGLDDGREAEYGSDPNNPDTDGDGLSDGEEDRIGTNPVDQGCENQNAEASAGNLPADIILLIDTSGSMIQEAIGVENNINSNLANVLAAQNIDYRIIMVADAPPLDGDDNGSNTDDPTLCIGPPLAPDQDCDNPPRKPASGPRFFQYDTIVGSTNALRVALSEFDDPLGDENDSGSPNGAADGQHLGGWGTLLREESVKIFIVISDDNAEGNFSSFPEFDAEFRLTYGQMYSSQAAEEMKYIFHSIIGLADNPEGGAWPPDAPIQDDECTPNAVNPGQVYQELSRETNGLRFPLCKVNDDNPDNDDFDVIFNAIAENVINEVFLPCSFAPSAEQENLNLDGAKLIYRPQANAEVELFTEVQADACGDNPAAFYRVVNPDDENDVTFELCSATCDRITEDTEGQINLLLTCDVIIQ</sequence>
<keyword evidence="3" id="KW-0732">Signal</keyword>
<proteinExistence type="predicted"/>
<dbReference type="OrthoDB" id="5493134at2"/>
<organism evidence="6 7">
    <name type="scientific">Haliangium ochraceum (strain DSM 14365 / JCM 11303 / SMP-2)</name>
    <dbReference type="NCBI Taxonomy" id="502025"/>
    <lineage>
        <taxon>Bacteria</taxon>
        <taxon>Pseudomonadati</taxon>
        <taxon>Myxococcota</taxon>
        <taxon>Polyangia</taxon>
        <taxon>Haliangiales</taxon>
        <taxon>Kofleriaceae</taxon>
        <taxon>Haliangium</taxon>
    </lineage>
</organism>
<dbReference type="PANTHER" id="PTHR37467:SF1">
    <property type="entry name" value="EXPORTED CALCIUM-BINDING GLYCOPROTEIN"/>
    <property type="match status" value="1"/>
</dbReference>
<dbReference type="Pfam" id="PF18884">
    <property type="entry name" value="TSP3_bac"/>
    <property type="match status" value="3"/>
</dbReference>
<dbReference type="InterPro" id="IPR053180">
    <property type="entry name" value="Ca-binding_acidic-repeat"/>
</dbReference>
<evidence type="ECO:0000256" key="1">
    <source>
        <dbReference type="ARBA" id="ARBA00004613"/>
    </source>
</evidence>
<dbReference type="PANTHER" id="PTHR37467">
    <property type="entry name" value="EXPORTED CALCIUM-BINDING GLYCOPROTEIN-RELATED"/>
    <property type="match status" value="1"/>
</dbReference>
<evidence type="ECO:0000256" key="4">
    <source>
        <dbReference type="ARBA" id="ARBA00022837"/>
    </source>
</evidence>
<keyword evidence="7" id="KW-1185">Reference proteome</keyword>
<dbReference type="eggNOG" id="COG4932">
    <property type="taxonomic scope" value="Bacteria"/>
</dbReference>
<reference evidence="6 7" key="1">
    <citation type="journal article" date="2010" name="Stand. Genomic Sci.">
        <title>Complete genome sequence of Haliangium ochraceum type strain (SMP-2).</title>
        <authorList>
            <consortium name="US DOE Joint Genome Institute (JGI-PGF)"/>
            <person name="Ivanova N."/>
            <person name="Daum C."/>
            <person name="Lang E."/>
            <person name="Abt B."/>
            <person name="Kopitz M."/>
            <person name="Saunders E."/>
            <person name="Lapidus A."/>
            <person name="Lucas S."/>
            <person name="Glavina Del Rio T."/>
            <person name="Nolan M."/>
            <person name="Tice H."/>
            <person name="Copeland A."/>
            <person name="Cheng J.F."/>
            <person name="Chen F."/>
            <person name="Bruce D."/>
            <person name="Goodwin L."/>
            <person name="Pitluck S."/>
            <person name="Mavromatis K."/>
            <person name="Pati A."/>
            <person name="Mikhailova N."/>
            <person name="Chen A."/>
            <person name="Palaniappan K."/>
            <person name="Land M."/>
            <person name="Hauser L."/>
            <person name="Chang Y.J."/>
            <person name="Jeffries C.D."/>
            <person name="Detter J.C."/>
            <person name="Brettin T."/>
            <person name="Rohde M."/>
            <person name="Goker M."/>
            <person name="Bristow J."/>
            <person name="Markowitz V."/>
            <person name="Eisen J.A."/>
            <person name="Hugenholtz P."/>
            <person name="Kyrpides N.C."/>
            <person name="Klenk H.P."/>
        </authorList>
    </citation>
    <scope>NUCLEOTIDE SEQUENCE [LARGE SCALE GENOMIC DNA]</scope>
    <source>
        <strain evidence="7">DSM 14365 / CIP 107738 / JCM 11303 / AJ 13395 / SMP-2</strain>
    </source>
</reference>